<feature type="transmembrane region" description="Helical" evidence="6">
    <location>
        <begin position="21"/>
        <end position="42"/>
    </location>
</feature>
<dbReference type="RefSeq" id="WP_211633525.1">
    <property type="nucleotide sequence ID" value="NZ_CP073100.1"/>
</dbReference>
<dbReference type="Pfam" id="PF05140">
    <property type="entry name" value="ResB"/>
    <property type="match status" value="2"/>
</dbReference>
<evidence type="ECO:0000256" key="2">
    <source>
        <dbReference type="ARBA" id="ARBA00022692"/>
    </source>
</evidence>
<name>A0A975PG56_9BACT</name>
<dbReference type="Proteomes" id="UP000676169">
    <property type="component" value="Chromosome"/>
</dbReference>
<dbReference type="AlphaFoldDB" id="A0A975PG56"/>
<evidence type="ECO:0000313" key="8">
    <source>
        <dbReference type="EMBL" id="QUE52463.1"/>
    </source>
</evidence>
<keyword evidence="3" id="KW-0201">Cytochrome c-type biogenesis</keyword>
<keyword evidence="2 6" id="KW-0812">Transmembrane</keyword>
<feature type="transmembrane region" description="Helical" evidence="6">
    <location>
        <begin position="116"/>
        <end position="134"/>
    </location>
</feature>
<dbReference type="GO" id="GO:0016020">
    <property type="term" value="C:membrane"/>
    <property type="evidence" value="ECO:0007669"/>
    <property type="project" value="UniProtKB-SubCell"/>
</dbReference>
<proteinExistence type="predicted"/>
<feature type="domain" description="ResB-like" evidence="7">
    <location>
        <begin position="312"/>
        <end position="378"/>
    </location>
</feature>
<keyword evidence="5 6" id="KW-0472">Membrane</keyword>
<dbReference type="EMBL" id="CP073100">
    <property type="protein sequence ID" value="QUE52463.1"/>
    <property type="molecule type" value="Genomic_DNA"/>
</dbReference>
<feature type="transmembrane region" description="Helical" evidence="6">
    <location>
        <begin position="86"/>
        <end position="104"/>
    </location>
</feature>
<dbReference type="KEGG" id="lamb:KBB96_06105"/>
<protein>
    <submittedName>
        <fullName evidence="8">Cytochrome c biogenesis protein ResB</fullName>
    </submittedName>
</protein>
<evidence type="ECO:0000256" key="3">
    <source>
        <dbReference type="ARBA" id="ARBA00022748"/>
    </source>
</evidence>
<evidence type="ECO:0000256" key="6">
    <source>
        <dbReference type="SAM" id="Phobius"/>
    </source>
</evidence>
<accession>A0A975PG56</accession>
<sequence length="427" mass="48020">MEAASTTPKRRESLPVRIFNILSGFGLATILLLLLGLLTWLATLEQVERGLLPTLKKYFDSSSFFFTPELKIMNVNGVQLKFPLPGGYWICLLLFVNLFLGGVIRARKGWRHWGNLISHSGILLLIVAGGVAQWKEVRGNMVLQQGQTSNVAQDYTEFVVEVSEIKDGKPTNIHVIRGQYLDDLQPQTIGSWKWFVRKSNGMDTTGSTPRDFKLPDFPFDLQINGWLSNCQPVAAVERAPEHQELITDGYYLVRKEDEKQAEANTAGCYARVMNRDGTAGEPFILAAASFHGHTVKSGDRVFLIDIHKRYWPMPYQVRLNKFTATFAPNTMKPESFVSEVTRIDDGHEVNATIQMNEPMRNKGLTLYQASYGPQGEQNPAKMYSVLEVVQNPSDQWPKISIAIVTIGLAVQFLLKLFVFIHASIKKA</sequence>
<feature type="domain" description="ResB-like" evidence="7">
    <location>
        <begin position="104"/>
        <end position="153"/>
    </location>
</feature>
<evidence type="ECO:0000313" key="9">
    <source>
        <dbReference type="Proteomes" id="UP000676169"/>
    </source>
</evidence>
<evidence type="ECO:0000259" key="7">
    <source>
        <dbReference type="Pfam" id="PF05140"/>
    </source>
</evidence>
<keyword evidence="4 6" id="KW-1133">Transmembrane helix</keyword>
<dbReference type="PANTHER" id="PTHR31566:SF0">
    <property type="entry name" value="CYTOCHROME C BIOGENESIS PROTEIN CCS1, CHLOROPLASTIC"/>
    <property type="match status" value="1"/>
</dbReference>
<keyword evidence="9" id="KW-1185">Reference proteome</keyword>
<comment type="subcellular location">
    <subcellularLocation>
        <location evidence="1">Membrane</location>
        <topology evidence="1">Multi-pass membrane protein</topology>
    </subcellularLocation>
</comment>
<organism evidence="8 9">
    <name type="scientific">Luteolibacter ambystomatis</name>
    <dbReference type="NCBI Taxonomy" id="2824561"/>
    <lineage>
        <taxon>Bacteria</taxon>
        <taxon>Pseudomonadati</taxon>
        <taxon>Verrucomicrobiota</taxon>
        <taxon>Verrucomicrobiia</taxon>
        <taxon>Verrucomicrobiales</taxon>
        <taxon>Verrucomicrobiaceae</taxon>
        <taxon>Luteolibacter</taxon>
    </lineage>
</organism>
<gene>
    <name evidence="8" type="ORF">KBB96_06105</name>
</gene>
<evidence type="ECO:0000256" key="5">
    <source>
        <dbReference type="ARBA" id="ARBA00023136"/>
    </source>
</evidence>
<dbReference type="InterPro" id="IPR007816">
    <property type="entry name" value="ResB-like_domain"/>
</dbReference>
<dbReference type="PANTHER" id="PTHR31566">
    <property type="entry name" value="CYTOCHROME C BIOGENESIS PROTEIN CCS1, CHLOROPLASTIC"/>
    <property type="match status" value="1"/>
</dbReference>
<evidence type="ECO:0000256" key="1">
    <source>
        <dbReference type="ARBA" id="ARBA00004141"/>
    </source>
</evidence>
<dbReference type="GO" id="GO:0017004">
    <property type="term" value="P:cytochrome complex assembly"/>
    <property type="evidence" value="ECO:0007669"/>
    <property type="project" value="UniProtKB-KW"/>
</dbReference>
<reference evidence="8" key="1">
    <citation type="submission" date="2021-04" db="EMBL/GenBank/DDBJ databases">
        <title>Luteolibacter sp. 32A isolated from the skin of an Anderson's salamander (Ambystoma andersonii).</title>
        <authorList>
            <person name="Spergser J."/>
            <person name="Busse H.-J."/>
        </authorList>
    </citation>
    <scope>NUCLEOTIDE SEQUENCE</scope>
    <source>
        <strain evidence="8">32A</strain>
    </source>
</reference>
<feature type="transmembrane region" description="Helical" evidence="6">
    <location>
        <begin position="399"/>
        <end position="420"/>
    </location>
</feature>
<dbReference type="InterPro" id="IPR023494">
    <property type="entry name" value="Cyt_c_bgen_Ccs1/CcsB/ResB"/>
</dbReference>
<evidence type="ECO:0000256" key="4">
    <source>
        <dbReference type="ARBA" id="ARBA00022989"/>
    </source>
</evidence>